<organism evidence="3 4">
    <name type="scientific">Phrynocephalus forsythii</name>
    <dbReference type="NCBI Taxonomy" id="171643"/>
    <lineage>
        <taxon>Eukaryota</taxon>
        <taxon>Metazoa</taxon>
        <taxon>Chordata</taxon>
        <taxon>Craniata</taxon>
        <taxon>Vertebrata</taxon>
        <taxon>Euteleostomi</taxon>
        <taxon>Lepidosauria</taxon>
        <taxon>Squamata</taxon>
        <taxon>Bifurcata</taxon>
        <taxon>Unidentata</taxon>
        <taxon>Episquamata</taxon>
        <taxon>Toxicofera</taxon>
        <taxon>Iguania</taxon>
        <taxon>Acrodonta</taxon>
        <taxon>Agamidae</taxon>
        <taxon>Agaminae</taxon>
        <taxon>Phrynocephalus</taxon>
    </lineage>
</organism>
<dbReference type="InterPro" id="IPR011993">
    <property type="entry name" value="PH-like_dom_sf"/>
</dbReference>
<keyword evidence="4" id="KW-1185">Reference proteome</keyword>
<dbReference type="EMBL" id="JAPFRF010000018">
    <property type="protein sequence ID" value="KAJ7308117.1"/>
    <property type="molecule type" value="Genomic_DNA"/>
</dbReference>
<accession>A0A9Q0XAW7</accession>
<evidence type="ECO:0000256" key="1">
    <source>
        <dbReference type="SAM" id="MobiDB-lite"/>
    </source>
</evidence>
<evidence type="ECO:0000259" key="2">
    <source>
        <dbReference type="SMART" id="SM00462"/>
    </source>
</evidence>
<dbReference type="OrthoDB" id="10030336at2759"/>
<dbReference type="InterPro" id="IPR051133">
    <property type="entry name" value="Adapter_Engulfment-Domain"/>
</dbReference>
<reference evidence="3" key="1">
    <citation type="journal article" date="2023" name="DNA Res.">
        <title>Chromosome-level genome assembly of Phrynocephalus forsythii using third-generation DNA sequencing and Hi-C analysis.</title>
        <authorList>
            <person name="Qi Y."/>
            <person name="Zhao W."/>
            <person name="Zhao Y."/>
            <person name="Niu C."/>
            <person name="Cao S."/>
            <person name="Zhang Y."/>
        </authorList>
    </citation>
    <scope>NUCLEOTIDE SEQUENCE</scope>
    <source>
        <tissue evidence="3">Muscle</tissue>
    </source>
</reference>
<protein>
    <recommendedName>
        <fullName evidence="2">PID domain-containing protein</fullName>
    </recommendedName>
</protein>
<proteinExistence type="predicted"/>
<evidence type="ECO:0000313" key="3">
    <source>
        <dbReference type="EMBL" id="KAJ7308117.1"/>
    </source>
</evidence>
<feature type="compositionally biased region" description="Basic and acidic residues" evidence="1">
    <location>
        <begin position="222"/>
        <end position="240"/>
    </location>
</feature>
<dbReference type="SMART" id="SM00462">
    <property type="entry name" value="PTB"/>
    <property type="match status" value="1"/>
</dbReference>
<sequence>MPVKLKNRYNLVDDAAGSGGDLRGPLHNEEAFQHGILFQAKSGCAETQQPRGDCGSDEKDPALISFSKTSFRDWYEFKAKNIKKKKVNIIVSVDGVKVILRKKPKRKEWAWDEGKMVVMHDPVYRIFYVSHDSQDLKIFSYIARDGANNSFRCNVFKSKKKDPGHACRANGGPGLRGVPQAESPARPPERGRAGRRGQQQLSRGTPAGRFPAGRSNNGGWGERPHGSRGDMRMRDGRMGP</sequence>
<dbReference type="SUPFAM" id="SSF50729">
    <property type="entry name" value="PH domain-like"/>
    <property type="match status" value="1"/>
</dbReference>
<dbReference type="Proteomes" id="UP001142489">
    <property type="component" value="Unassembled WGS sequence"/>
</dbReference>
<dbReference type="InterPro" id="IPR006020">
    <property type="entry name" value="PTB/PI_dom"/>
</dbReference>
<name>A0A9Q0XAW7_9SAUR</name>
<dbReference type="Pfam" id="PF00640">
    <property type="entry name" value="PID"/>
    <property type="match status" value="1"/>
</dbReference>
<dbReference type="AlphaFoldDB" id="A0A9Q0XAW7"/>
<dbReference type="PANTHER" id="PTHR11232:SF80">
    <property type="entry name" value="CARBOXYL-TERMINAL PDZ LIGAND OF NEURONAL NITRIC OXIDE SYNTHASE PROTEIN ISOFORM X1"/>
    <property type="match status" value="1"/>
</dbReference>
<dbReference type="PANTHER" id="PTHR11232">
    <property type="entry name" value="PHOSPHOTYROSINE INTERACTION DOMAIN-CONTAINING FAMILY MEMBER"/>
    <property type="match status" value="1"/>
</dbReference>
<evidence type="ECO:0000313" key="4">
    <source>
        <dbReference type="Proteomes" id="UP001142489"/>
    </source>
</evidence>
<dbReference type="Gene3D" id="2.30.29.30">
    <property type="entry name" value="Pleckstrin-homology domain (PH domain)/Phosphotyrosine-binding domain (PTB)"/>
    <property type="match status" value="1"/>
</dbReference>
<gene>
    <name evidence="3" type="ORF">JRQ81_008626</name>
</gene>
<feature type="region of interest" description="Disordered" evidence="1">
    <location>
        <begin position="157"/>
        <end position="240"/>
    </location>
</feature>
<dbReference type="GO" id="GO:0050998">
    <property type="term" value="F:nitric-oxide synthase binding"/>
    <property type="evidence" value="ECO:0007669"/>
    <property type="project" value="TreeGrafter"/>
</dbReference>
<feature type="domain" description="PID" evidence="2">
    <location>
        <begin position="33"/>
        <end position="180"/>
    </location>
</feature>
<comment type="caution">
    <text evidence="3">The sequence shown here is derived from an EMBL/GenBank/DDBJ whole genome shotgun (WGS) entry which is preliminary data.</text>
</comment>